<evidence type="ECO:0000313" key="1">
    <source>
        <dbReference type="EMBL" id="OIQ09534.1"/>
    </source>
</evidence>
<dbReference type="Proteomes" id="UP000182743">
    <property type="component" value="Unassembled WGS sequence"/>
</dbReference>
<dbReference type="Pfam" id="PF08665">
    <property type="entry name" value="PglZ"/>
    <property type="match status" value="1"/>
</dbReference>
<name>A0A1J5JJ25_NEOTH</name>
<dbReference type="RefSeq" id="WP_071520605.1">
    <property type="nucleotide sequence ID" value="NZ_MIHH01000003.1"/>
</dbReference>
<gene>
    <name evidence="1" type="ORF">MOOR_09190</name>
</gene>
<evidence type="ECO:0000313" key="2">
    <source>
        <dbReference type="Proteomes" id="UP000182743"/>
    </source>
</evidence>
<organism evidence="1 2">
    <name type="scientific">Neomoorella thermoacetica</name>
    <name type="common">Clostridium thermoaceticum</name>
    <dbReference type="NCBI Taxonomy" id="1525"/>
    <lineage>
        <taxon>Bacteria</taxon>
        <taxon>Bacillati</taxon>
        <taxon>Bacillota</taxon>
        <taxon>Clostridia</taxon>
        <taxon>Neomoorellales</taxon>
        <taxon>Neomoorellaceae</taxon>
        <taxon>Neomoorella</taxon>
    </lineage>
</organism>
<proteinExistence type="predicted"/>
<protein>
    <submittedName>
        <fullName evidence="1">PglZ domain protein</fullName>
    </submittedName>
</protein>
<sequence length="649" mass="75097">MNWRDIILQHFQPNISRLTLVADPDGLLLEETILTALEERGFELISFGDPVAFRYVYESRYRWRWDRGETAELIVMVQGSEQELRRLPYDIWKAGRKLSFSLADIFPKLSYPVVASLERSNLDRLYKAYLEYDGAELGEGATRDFILKHVFGIVPELINSPVELLKMLLSRHCNMVRVPAMLDEYLVKSLRKKTIFQNWPLEDIVSSREAFFAFLQTKWNEFLKSLAGGDSFEEIPFDHYDVRVYIDDLFLEGYLQPVPVAGPEALPEWVRAGVLFDKRREDRKRLEGLVEKIKKYLPEETATYRDWQRLAVLWAETLVLYADLTGDLKAEVEGKIKELHEAIEERFAGWMIRRFGSLANLSYVSRPVMLHHIPRYLAYRRSREGARKTALVVMDGLALDQWLIIRRILAEKRKGWKFEEGQVFAWVPTLTSISRQALFAAEPPLYFKDSLTTTQKEEQHWRKFWEDCGVKRGSIFYRKASGNEPLKEIEGFLSPQVEIIGLVIDKVDKIMHGMELGSAGMHQQVRLWAEQGCLMELVEYLLLNEFDVYLTSDHGNIAATGKGRLPDGILAETRGERARIYESEVFRRQVQEKVTNALPWPGFGLPADCYVLLARGRSAFVSEGEEIISHGGIALEEVIVPFVRIWKEF</sequence>
<dbReference type="NCBIfam" id="NF033449">
    <property type="entry name" value="BREX_PglZ_3"/>
    <property type="match status" value="1"/>
</dbReference>
<dbReference type="AlphaFoldDB" id="A0A1J5JJ25"/>
<accession>A0A1J5JJ25</accession>
<reference evidence="1 2" key="1">
    <citation type="submission" date="2016-08" db="EMBL/GenBank/DDBJ databases">
        <title>Genome-based comparison of Moorella thermoacetic strains.</title>
        <authorList>
            <person name="Poehlein A."/>
            <person name="Bengelsdorf F.R."/>
            <person name="Esser C."/>
            <person name="Duerre P."/>
            <person name="Daniel R."/>
        </authorList>
    </citation>
    <scope>NUCLEOTIDE SEQUENCE [LARGE SCALE GENOMIC DNA]</scope>
    <source>
        <strain evidence="1 2">DSM 11768</strain>
    </source>
</reference>
<comment type="caution">
    <text evidence="1">The sequence shown here is derived from an EMBL/GenBank/DDBJ whole genome shotgun (WGS) entry which is preliminary data.</text>
</comment>
<dbReference type="EMBL" id="MIHH01000003">
    <property type="protein sequence ID" value="OIQ09534.1"/>
    <property type="molecule type" value="Genomic_DNA"/>
</dbReference>